<gene>
    <name evidence="1" type="ORF">SAMN05421647_10963</name>
</gene>
<dbReference type="SUPFAM" id="SSF53474">
    <property type="entry name" value="alpha/beta-Hydrolases"/>
    <property type="match status" value="1"/>
</dbReference>
<evidence type="ECO:0000313" key="2">
    <source>
        <dbReference type="Proteomes" id="UP000186895"/>
    </source>
</evidence>
<dbReference type="Proteomes" id="UP000186895">
    <property type="component" value="Unassembled WGS sequence"/>
</dbReference>
<name>A0A1N6VQS1_9GAMM</name>
<dbReference type="Gene3D" id="3.40.50.1820">
    <property type="entry name" value="alpha/beta hydrolase"/>
    <property type="match status" value="1"/>
</dbReference>
<proteinExistence type="predicted"/>
<evidence type="ECO:0008006" key="3">
    <source>
        <dbReference type="Google" id="ProtNLM"/>
    </source>
</evidence>
<reference evidence="1 2" key="1">
    <citation type="submission" date="2017-01" db="EMBL/GenBank/DDBJ databases">
        <authorList>
            <person name="Mah S.A."/>
            <person name="Swanson W.J."/>
            <person name="Moy G.W."/>
            <person name="Vacquier V.D."/>
        </authorList>
    </citation>
    <scope>NUCLEOTIDE SEQUENCE [LARGE SCALE GENOMIC DNA]</scope>
    <source>
        <strain evidence="1 2">DSM 7027</strain>
    </source>
</reference>
<dbReference type="RefSeq" id="WP_076464819.1">
    <property type="nucleotide sequence ID" value="NZ_FTMN01000009.1"/>
</dbReference>
<sequence>MASIYELALCSQAVYSDNPRVDGWGLIRFFNYPSVGFFAAIFHKNHEEFVLAIRGTDQVLHDVPSDLRITVGLPPKQAWQARFSCRKAYELAHMRPLTLTGHSLGGGLASYASAVQTALPVVTFNSPGMYNSVTGGFWGIAYQSRQLENNTNGIRTYIDEHNKAIHLRSEGDMVSTGTGAHIINNRITINDNPSCSGLRFSFIKRAKYRLCTHSIDNMVEVISRNEKFKEEINWA</sequence>
<protein>
    <recommendedName>
        <fullName evidence="3">Lipase (Class 3)</fullName>
    </recommendedName>
</protein>
<evidence type="ECO:0000313" key="1">
    <source>
        <dbReference type="EMBL" id="SIQ80211.1"/>
    </source>
</evidence>
<keyword evidence="2" id="KW-1185">Reference proteome</keyword>
<accession>A0A1N6VQS1</accession>
<dbReference type="EMBL" id="FTMN01000009">
    <property type="protein sequence ID" value="SIQ80211.1"/>
    <property type="molecule type" value="Genomic_DNA"/>
</dbReference>
<dbReference type="InterPro" id="IPR029058">
    <property type="entry name" value="AB_hydrolase_fold"/>
</dbReference>
<dbReference type="STRING" id="49186.SAMN05421647_10963"/>
<organism evidence="1 2">
    <name type="scientific">Marinobacterium stanieri</name>
    <dbReference type="NCBI Taxonomy" id="49186"/>
    <lineage>
        <taxon>Bacteria</taxon>
        <taxon>Pseudomonadati</taxon>
        <taxon>Pseudomonadota</taxon>
        <taxon>Gammaproteobacteria</taxon>
        <taxon>Oceanospirillales</taxon>
        <taxon>Oceanospirillaceae</taxon>
        <taxon>Marinobacterium</taxon>
    </lineage>
</organism>
<dbReference type="AlphaFoldDB" id="A0A1N6VQS1"/>
<dbReference type="Pfam" id="PF26363">
    <property type="entry name" value="Phospholipase-like"/>
    <property type="match status" value="1"/>
</dbReference>